<name>A0ABY8DH35_9HYPH</name>
<organism evidence="1 2">
    <name type="scientific">Sinorhizobium garamanticum</name>
    <dbReference type="NCBI Taxonomy" id="680247"/>
    <lineage>
        <taxon>Bacteria</taxon>
        <taxon>Pseudomonadati</taxon>
        <taxon>Pseudomonadota</taxon>
        <taxon>Alphaproteobacteria</taxon>
        <taxon>Hyphomicrobiales</taxon>
        <taxon>Rhizobiaceae</taxon>
        <taxon>Sinorhizobium/Ensifer group</taxon>
        <taxon>Sinorhizobium</taxon>
    </lineage>
</organism>
<evidence type="ECO:0000313" key="1">
    <source>
        <dbReference type="EMBL" id="WEX90211.1"/>
    </source>
</evidence>
<proteinExistence type="predicted"/>
<keyword evidence="2" id="KW-1185">Reference proteome</keyword>
<dbReference type="RefSeq" id="WP_280662177.1">
    <property type="nucleotide sequence ID" value="NZ_CP120374.1"/>
</dbReference>
<dbReference type="Proteomes" id="UP001229355">
    <property type="component" value="Chromosome 2"/>
</dbReference>
<protein>
    <submittedName>
        <fullName evidence="1">Uncharacterized protein</fullName>
    </submittedName>
</protein>
<reference evidence="1 2" key="1">
    <citation type="submission" date="2023-03" db="EMBL/GenBank/DDBJ databases">
        <authorList>
            <person name="Kaur S."/>
            <person name="Espinosa-Saiz D."/>
            <person name="Velazquez E."/>
            <person name="Menendez E."/>
            <person name="diCenzo G.C."/>
        </authorList>
    </citation>
    <scope>NUCLEOTIDE SEQUENCE [LARGE SCALE GENOMIC DNA]</scope>
    <source>
        <strain evidence="1 2">LMG 24692</strain>
    </source>
</reference>
<sequence length="58" mass="6654">MTHTEEVINRAMAVVAASRVRREREEERRRQIFGRIQLTPPLPALKRGGVQLSLNLDS</sequence>
<dbReference type="EMBL" id="CP120374">
    <property type="protein sequence ID" value="WEX90211.1"/>
    <property type="molecule type" value="Genomic_DNA"/>
</dbReference>
<accession>A0ABY8DH35</accession>
<gene>
    <name evidence="1" type="ORF">PZN02_005577</name>
</gene>
<evidence type="ECO:0000313" key="2">
    <source>
        <dbReference type="Proteomes" id="UP001229355"/>
    </source>
</evidence>